<accession>A0ABT0A0F4</accession>
<evidence type="ECO:0000313" key="2">
    <source>
        <dbReference type="Proteomes" id="UP001165423"/>
    </source>
</evidence>
<keyword evidence="2" id="KW-1185">Reference proteome</keyword>
<reference evidence="1 2" key="1">
    <citation type="submission" date="2022-03" db="EMBL/GenBank/DDBJ databases">
        <title>Luteimonas soily sp. nov., a novel bacterium isolated from the soil.</title>
        <authorList>
            <person name="Zhang X."/>
        </authorList>
    </citation>
    <scope>NUCLEOTIDE SEQUENCE [LARGE SCALE GENOMIC DNA]</scope>
    <source>
        <strain evidence="1 2">50</strain>
    </source>
</reference>
<protein>
    <submittedName>
        <fullName evidence="1">Uncharacterized protein</fullName>
    </submittedName>
</protein>
<sequence length="98" mass="10762">MGEQARYSMHVGNIGQPEIDLLECLVRIDTGQALDPRSGGMVQRLVEAGLVDRYDDGMRLTLAGIERCQSLQHRVASDKEAARVLAARGLLLAESRSR</sequence>
<evidence type="ECO:0000313" key="1">
    <source>
        <dbReference type="EMBL" id="MCJ0824454.1"/>
    </source>
</evidence>
<organism evidence="1 2">
    <name type="scientific">Cognatiluteimonas sedimenti</name>
    <dbReference type="NCBI Taxonomy" id="2927791"/>
    <lineage>
        <taxon>Bacteria</taxon>
        <taxon>Pseudomonadati</taxon>
        <taxon>Pseudomonadota</taxon>
        <taxon>Gammaproteobacteria</taxon>
        <taxon>Lysobacterales</taxon>
        <taxon>Lysobacteraceae</taxon>
        <taxon>Cognatiluteimonas</taxon>
    </lineage>
</organism>
<dbReference type="RefSeq" id="WP_243318196.1">
    <property type="nucleotide sequence ID" value="NZ_JALGCL010000001.1"/>
</dbReference>
<dbReference type="Proteomes" id="UP001165423">
    <property type="component" value="Unassembled WGS sequence"/>
</dbReference>
<gene>
    <name evidence="1" type="ORF">MQC88_00520</name>
</gene>
<dbReference type="EMBL" id="JALGCL010000001">
    <property type="protein sequence ID" value="MCJ0824454.1"/>
    <property type="molecule type" value="Genomic_DNA"/>
</dbReference>
<name>A0ABT0A0F4_9GAMM</name>
<comment type="caution">
    <text evidence="1">The sequence shown here is derived from an EMBL/GenBank/DDBJ whole genome shotgun (WGS) entry which is preliminary data.</text>
</comment>
<proteinExistence type="predicted"/>